<dbReference type="OrthoDB" id="9811036at2"/>
<dbReference type="InterPro" id="IPR003834">
    <property type="entry name" value="Cyt_c_assmbl_TM_dom"/>
</dbReference>
<dbReference type="Gene3D" id="2.60.40.1250">
    <property type="entry name" value="Thiol:disulfide interchange protein DsbD, N-terminal domain"/>
    <property type="match status" value="1"/>
</dbReference>
<feature type="transmembrane region" description="Helical" evidence="8">
    <location>
        <begin position="405"/>
        <end position="426"/>
    </location>
</feature>
<feature type="region of interest" description="Disordered" evidence="7">
    <location>
        <begin position="163"/>
        <end position="195"/>
    </location>
</feature>
<evidence type="ECO:0000256" key="3">
    <source>
        <dbReference type="ARBA" id="ARBA00022692"/>
    </source>
</evidence>
<evidence type="ECO:0000256" key="1">
    <source>
        <dbReference type="ARBA" id="ARBA00004651"/>
    </source>
</evidence>
<dbReference type="GO" id="GO:0015035">
    <property type="term" value="F:protein-disulfide reductase activity"/>
    <property type="evidence" value="ECO:0007669"/>
    <property type="project" value="TreeGrafter"/>
</dbReference>
<dbReference type="Proteomes" id="UP000002221">
    <property type="component" value="Chromosome"/>
</dbReference>
<dbReference type="PROSITE" id="PS51352">
    <property type="entry name" value="THIOREDOXIN_2"/>
    <property type="match status" value="1"/>
</dbReference>
<dbReference type="Pfam" id="PF13899">
    <property type="entry name" value="Thioredoxin_7"/>
    <property type="match status" value="1"/>
</dbReference>
<evidence type="ECO:0000256" key="4">
    <source>
        <dbReference type="ARBA" id="ARBA00022748"/>
    </source>
</evidence>
<feature type="chain" id="PRO_5003012096" evidence="9">
    <location>
        <begin position="26"/>
        <end position="672"/>
    </location>
</feature>
<gene>
    <name evidence="11" type="ordered locus">Rmar_0603</name>
</gene>
<dbReference type="GO" id="GO:0005886">
    <property type="term" value="C:plasma membrane"/>
    <property type="evidence" value="ECO:0007669"/>
    <property type="project" value="UniProtKB-SubCell"/>
</dbReference>
<dbReference type="InterPro" id="IPR028250">
    <property type="entry name" value="DsbDN"/>
</dbReference>
<dbReference type="Pfam" id="PF02683">
    <property type="entry name" value="DsbD_TM"/>
    <property type="match status" value="1"/>
</dbReference>
<keyword evidence="9" id="KW-0732">Signal</keyword>
<dbReference type="InterPro" id="IPR036929">
    <property type="entry name" value="DsbDN_sf"/>
</dbReference>
<keyword evidence="3 8" id="KW-0812">Transmembrane</keyword>
<feature type="transmembrane region" description="Helical" evidence="8">
    <location>
        <begin position="438"/>
        <end position="460"/>
    </location>
</feature>
<keyword evidence="12" id="KW-1185">Reference proteome</keyword>
<keyword evidence="6 8" id="KW-0472">Membrane</keyword>
<proteinExistence type="predicted"/>
<dbReference type="GO" id="GO:0045454">
    <property type="term" value="P:cell redox homeostasis"/>
    <property type="evidence" value="ECO:0007669"/>
    <property type="project" value="TreeGrafter"/>
</dbReference>
<feature type="transmembrane region" description="Helical" evidence="8">
    <location>
        <begin position="472"/>
        <end position="492"/>
    </location>
</feature>
<dbReference type="Pfam" id="PF11412">
    <property type="entry name" value="DsbD_N"/>
    <property type="match status" value="1"/>
</dbReference>
<keyword evidence="2" id="KW-1003">Cell membrane</keyword>
<evidence type="ECO:0000313" key="12">
    <source>
        <dbReference type="Proteomes" id="UP000002221"/>
    </source>
</evidence>
<comment type="subcellular location">
    <subcellularLocation>
        <location evidence="1">Cell membrane</location>
        <topology evidence="1">Multi-pass membrane protein</topology>
    </subcellularLocation>
</comment>
<evidence type="ECO:0000256" key="5">
    <source>
        <dbReference type="ARBA" id="ARBA00022989"/>
    </source>
</evidence>
<feature type="transmembrane region" description="Helical" evidence="8">
    <location>
        <begin position="213"/>
        <end position="237"/>
    </location>
</feature>
<evidence type="ECO:0000256" key="9">
    <source>
        <dbReference type="SAM" id="SignalP"/>
    </source>
</evidence>
<evidence type="ECO:0000259" key="10">
    <source>
        <dbReference type="PROSITE" id="PS51352"/>
    </source>
</evidence>
<dbReference type="eggNOG" id="COG4232">
    <property type="taxonomic scope" value="Bacteria"/>
</dbReference>
<dbReference type="STRING" id="518766.Rmar_0603"/>
<feature type="transmembrane region" description="Helical" evidence="8">
    <location>
        <begin position="369"/>
        <end position="393"/>
    </location>
</feature>
<evidence type="ECO:0000313" key="11">
    <source>
        <dbReference type="EMBL" id="ACY47503.1"/>
    </source>
</evidence>
<protein>
    <submittedName>
        <fullName evidence="11">Cytochrome c biogenesis protein transmembrane region</fullName>
    </submittedName>
</protein>
<evidence type="ECO:0000256" key="6">
    <source>
        <dbReference type="ARBA" id="ARBA00023136"/>
    </source>
</evidence>
<keyword evidence="4" id="KW-0201">Cytochrome c-type biogenesis</keyword>
<dbReference type="InterPro" id="IPR013766">
    <property type="entry name" value="Thioredoxin_domain"/>
</dbReference>
<reference evidence="11 12" key="1">
    <citation type="journal article" date="2009" name="Stand. Genomic Sci.">
        <title>Complete genome sequence of Rhodothermus marinus type strain (R-10).</title>
        <authorList>
            <person name="Nolan M."/>
            <person name="Tindall B.J."/>
            <person name="Pomrenke H."/>
            <person name="Lapidus A."/>
            <person name="Copeland A."/>
            <person name="Glavina Del Rio T."/>
            <person name="Lucas S."/>
            <person name="Chen F."/>
            <person name="Tice H."/>
            <person name="Cheng J.F."/>
            <person name="Saunders E."/>
            <person name="Han C."/>
            <person name="Bruce D."/>
            <person name="Goodwin L."/>
            <person name="Chain P."/>
            <person name="Pitluck S."/>
            <person name="Ovchinikova G."/>
            <person name="Pati A."/>
            <person name="Ivanova N."/>
            <person name="Mavromatis K."/>
            <person name="Chen A."/>
            <person name="Palaniappan K."/>
            <person name="Land M."/>
            <person name="Hauser L."/>
            <person name="Chang Y.J."/>
            <person name="Jeffries C.D."/>
            <person name="Brettin T."/>
            <person name="Goker M."/>
            <person name="Bristow J."/>
            <person name="Eisen J.A."/>
            <person name="Markowitz V."/>
            <person name="Hugenholtz P."/>
            <person name="Kyrpides N.C."/>
            <person name="Klenk H.P."/>
            <person name="Detter J.C."/>
        </authorList>
    </citation>
    <scope>NUCLEOTIDE SEQUENCE [LARGE SCALE GENOMIC DNA]</scope>
    <source>
        <strain evidence="12">ATCC 43812 / DSM 4252 / R-10</strain>
    </source>
</reference>
<accession>D0MFH6</accession>
<keyword evidence="5 8" id="KW-1133">Transmembrane helix</keyword>
<dbReference type="SUPFAM" id="SSF52833">
    <property type="entry name" value="Thioredoxin-like"/>
    <property type="match status" value="1"/>
</dbReference>
<evidence type="ECO:0000256" key="7">
    <source>
        <dbReference type="SAM" id="MobiDB-lite"/>
    </source>
</evidence>
<dbReference type="GO" id="GO:0017004">
    <property type="term" value="P:cytochrome complex assembly"/>
    <property type="evidence" value="ECO:0007669"/>
    <property type="project" value="UniProtKB-KW"/>
</dbReference>
<dbReference type="HOGENOM" id="CLU_015841_0_0_10"/>
<dbReference type="PANTHER" id="PTHR32234">
    <property type="entry name" value="THIOL:DISULFIDE INTERCHANGE PROTEIN DSBD"/>
    <property type="match status" value="1"/>
</dbReference>
<dbReference type="RefSeq" id="WP_012843115.1">
    <property type="nucleotide sequence ID" value="NC_013501.1"/>
</dbReference>
<feature type="transmembrane region" description="Helical" evidence="8">
    <location>
        <begin position="258"/>
        <end position="281"/>
    </location>
</feature>
<feature type="transmembrane region" description="Helical" evidence="8">
    <location>
        <begin position="293"/>
        <end position="313"/>
    </location>
</feature>
<dbReference type="Gene3D" id="3.40.30.10">
    <property type="entry name" value="Glutaredoxin"/>
    <property type="match status" value="1"/>
</dbReference>
<dbReference type="KEGG" id="rmr:Rmar_0603"/>
<dbReference type="AlphaFoldDB" id="D0MFH6"/>
<feature type="domain" description="Thioredoxin" evidence="10">
    <location>
        <begin position="506"/>
        <end position="650"/>
    </location>
</feature>
<name>D0MFH6_RHOM4</name>
<feature type="signal peptide" evidence="9">
    <location>
        <begin position="1"/>
        <end position="25"/>
    </location>
</feature>
<organism evidence="11 12">
    <name type="scientific">Rhodothermus marinus (strain ATCC 43812 / DSM 4252 / R-10)</name>
    <name type="common">Rhodothermus obamensis</name>
    <dbReference type="NCBI Taxonomy" id="518766"/>
    <lineage>
        <taxon>Bacteria</taxon>
        <taxon>Pseudomonadati</taxon>
        <taxon>Rhodothermota</taxon>
        <taxon>Rhodothermia</taxon>
        <taxon>Rhodothermales</taxon>
        <taxon>Rhodothermaceae</taxon>
        <taxon>Rhodothermus</taxon>
    </lineage>
</organism>
<sequence>MKICRRSQYAGLLILLALLASPARAQRATEIVQWRAHPQPERVAPGDSLWLRLEATIAEGWKVYALDSPPPTRGVRVRLDTLPDLRQAGSPRQQTPLESYDPFFEKVVRYFLNRAVLAVPLVVTPDATPGTRTLRARVAFMTCNDRVCLPPTEVPVEATVQIDPQATSKTAPPRFEPAVPPIEPEAAPPTSDETPALTDAAAQDLVRARSGGLWGFLLLAVGAGLAALLTPCVFPMIPLTVSFFTRQSGSRAQAVRMALVYGLAIVVTFTGLGVLTALLVGASGAQTIAANPWVNLFIGLVFILFALSLLGLYELRLPSGLVNYFNRQSQTHGGYLGVLFMGLTLTLVSFSCTAPFVGGLLAATALGEWGYPVLGMVAFSLTFATPFVLFALFPRALEALPRSGAWMQTIKVVLGFVELAAALKFLSNADLVWGWGLLSRPLVIALVSVLFFLTGFYLIGKLRLPHEPPVETVGVGRLLVAVLFFGLSLYMLPGLLGAPLGNLDAYLPPRRATDVGLVALLQGSGNGESAAEMSWYEDPDVAFAEARATGRPVFIDFTGYTCTNCRQMEATVFPHPEVAKRLQNDFVRLRLYTDDASVGPEWQRYQLQLTGTVALPTYAIVALEGGPLLARHTGLASVEEFLAFLEEGSRAFQQWLAQQQRAQTTEPTAALR</sequence>
<evidence type="ECO:0000256" key="2">
    <source>
        <dbReference type="ARBA" id="ARBA00022475"/>
    </source>
</evidence>
<dbReference type="EMBL" id="CP001807">
    <property type="protein sequence ID" value="ACY47503.1"/>
    <property type="molecule type" value="Genomic_DNA"/>
</dbReference>
<dbReference type="InterPro" id="IPR036249">
    <property type="entry name" value="Thioredoxin-like_sf"/>
</dbReference>
<evidence type="ECO:0000256" key="8">
    <source>
        <dbReference type="SAM" id="Phobius"/>
    </source>
</evidence>
<dbReference type="PANTHER" id="PTHR32234:SF0">
    <property type="entry name" value="THIOL:DISULFIDE INTERCHANGE PROTEIN DSBD"/>
    <property type="match status" value="1"/>
</dbReference>
<feature type="compositionally biased region" description="Pro residues" evidence="7">
    <location>
        <begin position="174"/>
        <end position="187"/>
    </location>
</feature>
<feature type="transmembrane region" description="Helical" evidence="8">
    <location>
        <begin position="334"/>
        <end position="357"/>
    </location>
</feature>